<feature type="transmembrane region" description="Helical" evidence="1">
    <location>
        <begin position="12"/>
        <end position="31"/>
    </location>
</feature>
<keyword evidence="5" id="KW-1185">Reference proteome</keyword>
<dbReference type="EMBL" id="JBEDNW010000008">
    <property type="protein sequence ID" value="MEZ3168477.1"/>
    <property type="molecule type" value="Genomic_DNA"/>
</dbReference>
<keyword evidence="1" id="KW-0812">Transmembrane</keyword>
<evidence type="ECO:0000313" key="3">
    <source>
        <dbReference type="EMBL" id="MEZ3168477.1"/>
    </source>
</evidence>
<protein>
    <recommendedName>
        <fullName evidence="6">Integral membrane protein</fullName>
    </recommendedName>
</protein>
<reference evidence="3 5" key="3">
    <citation type="submission" date="2024-06" db="EMBL/GenBank/DDBJ databases">
        <title>Halorubrum miltondacostae sp. nov., a potential PHA producer isolated from an inland solar saltern in Rio Maior, Portugal.</title>
        <authorList>
            <person name="Albuquerque L."/>
            <person name="Viver T."/>
            <person name="Barroso C."/>
            <person name="Claudino R."/>
            <person name="Galvan M."/>
            <person name="Simoes G."/>
            <person name="Lobo Da Cunha A."/>
            <person name="Egas C."/>
        </authorList>
    </citation>
    <scope>NUCLEOTIDE SEQUENCE [LARGE SCALE GENOMIC DNA]</scope>
    <source>
        <strain evidence="3 5">DSM 18646</strain>
    </source>
</reference>
<evidence type="ECO:0000256" key="1">
    <source>
        <dbReference type="SAM" id="Phobius"/>
    </source>
</evidence>
<reference evidence="2" key="2">
    <citation type="submission" date="2023-12" db="EMBL/GenBank/DDBJ databases">
        <authorList>
            <person name="Sun Q."/>
            <person name="Inoue M."/>
        </authorList>
    </citation>
    <scope>NUCLEOTIDE SEQUENCE</scope>
    <source>
        <strain evidence="2">JCM 14265</strain>
    </source>
</reference>
<organism evidence="2 4">
    <name type="scientific">Halorubrum ejinorense</name>
    <dbReference type="NCBI Taxonomy" id="425309"/>
    <lineage>
        <taxon>Archaea</taxon>
        <taxon>Methanobacteriati</taxon>
        <taxon>Methanobacteriota</taxon>
        <taxon>Stenosarchaea group</taxon>
        <taxon>Halobacteria</taxon>
        <taxon>Halobacteriales</taxon>
        <taxon>Haloferacaceae</taxon>
        <taxon>Halorubrum</taxon>
    </lineage>
</organism>
<evidence type="ECO:0000313" key="2">
    <source>
        <dbReference type="EMBL" id="GAA0540805.1"/>
    </source>
</evidence>
<dbReference type="RefSeq" id="WP_343777947.1">
    <property type="nucleotide sequence ID" value="NZ_BAAADQ010000006.1"/>
</dbReference>
<proteinExistence type="predicted"/>
<dbReference type="Proteomes" id="UP001567571">
    <property type="component" value="Unassembled WGS sequence"/>
</dbReference>
<evidence type="ECO:0000313" key="4">
    <source>
        <dbReference type="Proteomes" id="UP001501425"/>
    </source>
</evidence>
<dbReference type="Pfam" id="PF24432">
    <property type="entry name" value="DUF7555"/>
    <property type="match status" value="1"/>
</dbReference>
<keyword evidence="1" id="KW-1133">Transmembrane helix</keyword>
<dbReference type="Proteomes" id="UP001501425">
    <property type="component" value="Unassembled WGS sequence"/>
</dbReference>
<feature type="transmembrane region" description="Helical" evidence="1">
    <location>
        <begin position="117"/>
        <end position="136"/>
    </location>
</feature>
<name>A0AAV3SRU1_9EURY</name>
<dbReference type="AlphaFoldDB" id="A0AAV3SRU1"/>
<comment type="caution">
    <text evidence="2">The sequence shown here is derived from an EMBL/GenBank/DDBJ whole genome shotgun (WGS) entry which is preliminary data.</text>
</comment>
<evidence type="ECO:0008006" key="6">
    <source>
        <dbReference type="Google" id="ProtNLM"/>
    </source>
</evidence>
<keyword evidence="1" id="KW-0472">Membrane</keyword>
<dbReference type="InterPro" id="IPR055977">
    <property type="entry name" value="DUF7555"/>
</dbReference>
<accession>A0AAV3SRU1</accession>
<dbReference type="EMBL" id="BAAADQ010000006">
    <property type="protein sequence ID" value="GAA0540805.1"/>
    <property type="molecule type" value="Genomic_DNA"/>
</dbReference>
<sequence>MVARQILDATVYGVAVTATVLLAAIPLRFLGGTTADVVLLSFIAGIVILGYATYCLLPGKPWGVEHTESGMEVTRRDRTQTVGTRRETRFQAAVQRLPPLGRYGLPPNERLSPAAKLFIAGVIVLMVSIGIEALFIW</sequence>
<gene>
    <name evidence="3" type="ORF">ABNG02_14220</name>
    <name evidence="2" type="ORF">GCM10008994_14860</name>
</gene>
<reference evidence="2" key="1">
    <citation type="journal article" date="2014" name="Int. J. Syst. Evol. Microbiol.">
        <title>Complete genome sequence of Corynebacterium casei LMG S-19264T (=DSM 44701T), isolated from a smear-ripened cheese.</title>
        <authorList>
            <consortium name="US DOE Joint Genome Institute (JGI-PGF)"/>
            <person name="Walter F."/>
            <person name="Albersmeier A."/>
            <person name="Kalinowski J."/>
            <person name="Ruckert C."/>
        </authorList>
    </citation>
    <scope>NUCLEOTIDE SEQUENCE</scope>
    <source>
        <strain evidence="2">JCM 14265</strain>
    </source>
</reference>
<evidence type="ECO:0000313" key="5">
    <source>
        <dbReference type="Proteomes" id="UP001567571"/>
    </source>
</evidence>
<feature type="transmembrane region" description="Helical" evidence="1">
    <location>
        <begin position="37"/>
        <end position="57"/>
    </location>
</feature>